<comment type="caution">
    <text evidence="1">The sequence shown here is derived from an EMBL/GenBank/DDBJ whole genome shotgun (WGS) entry which is preliminary data.</text>
</comment>
<evidence type="ECO:0000313" key="1">
    <source>
        <dbReference type="EMBL" id="GAJ23599.1"/>
    </source>
</evidence>
<dbReference type="AlphaFoldDB" id="X1V1N3"/>
<dbReference type="EMBL" id="BARW01035903">
    <property type="protein sequence ID" value="GAJ23599.1"/>
    <property type="molecule type" value="Genomic_DNA"/>
</dbReference>
<accession>X1V1N3</accession>
<gene>
    <name evidence="1" type="ORF">S12H4_55887</name>
</gene>
<organism evidence="1">
    <name type="scientific">marine sediment metagenome</name>
    <dbReference type="NCBI Taxonomy" id="412755"/>
    <lineage>
        <taxon>unclassified sequences</taxon>
        <taxon>metagenomes</taxon>
        <taxon>ecological metagenomes</taxon>
    </lineage>
</organism>
<reference evidence="1" key="1">
    <citation type="journal article" date="2014" name="Front. Microbiol.">
        <title>High frequency of phylogenetically diverse reductive dehalogenase-homologous genes in deep subseafloor sedimentary metagenomes.</title>
        <authorList>
            <person name="Kawai M."/>
            <person name="Futagami T."/>
            <person name="Toyoda A."/>
            <person name="Takaki Y."/>
            <person name="Nishi S."/>
            <person name="Hori S."/>
            <person name="Arai W."/>
            <person name="Tsubouchi T."/>
            <person name="Morono Y."/>
            <person name="Uchiyama I."/>
            <person name="Ito T."/>
            <person name="Fujiyama A."/>
            <person name="Inagaki F."/>
            <person name="Takami H."/>
        </authorList>
    </citation>
    <scope>NUCLEOTIDE SEQUENCE</scope>
    <source>
        <strain evidence="1">Expedition CK06-06</strain>
    </source>
</reference>
<name>X1V1N3_9ZZZZ</name>
<proteinExistence type="predicted"/>
<protein>
    <submittedName>
        <fullName evidence="1">Uncharacterized protein</fullName>
    </submittedName>
</protein>
<sequence>DVIVAGSYQKWREIIELDYTRMMKYLDDIRAGTREPDGMDEYGIVPYICTRCKTRQATVYSAQRNYCDECARAIRKGSQ</sequence>
<feature type="non-terminal residue" evidence="1">
    <location>
        <position position="1"/>
    </location>
</feature>